<sequence length="140" mass="15878">MAEPEPQASVAEAKGNRVLKCAFAVVEIMSTLVIYRILQEKIMRVPYGEKKEVCRYSLFLVFCNCLATSVVSDGSLLASRKTIDPVTLVYNTTCQYEALKYVSFPVQTLAKCAKMIPVMVKNKTFFCMFCCRCDFMTFLF</sequence>
<keyword evidence="2" id="KW-1185">Reference proteome</keyword>
<accession>A0ACB7VR32</accession>
<reference evidence="2" key="1">
    <citation type="journal article" date="2022" name="Nat. Commun.">
        <title>Chromosome evolution and the genetic basis of agronomically important traits in greater yam.</title>
        <authorList>
            <person name="Bredeson J.V."/>
            <person name="Lyons J.B."/>
            <person name="Oniyinde I.O."/>
            <person name="Okereke N.R."/>
            <person name="Kolade O."/>
            <person name="Nnabue I."/>
            <person name="Nwadili C.O."/>
            <person name="Hribova E."/>
            <person name="Parker M."/>
            <person name="Nwogha J."/>
            <person name="Shu S."/>
            <person name="Carlson J."/>
            <person name="Kariba R."/>
            <person name="Muthemba S."/>
            <person name="Knop K."/>
            <person name="Barton G.J."/>
            <person name="Sherwood A.V."/>
            <person name="Lopez-Montes A."/>
            <person name="Asiedu R."/>
            <person name="Jamnadass R."/>
            <person name="Muchugi A."/>
            <person name="Goodstein D."/>
            <person name="Egesi C.N."/>
            <person name="Featherston J."/>
            <person name="Asfaw A."/>
            <person name="Simpson G.G."/>
            <person name="Dolezel J."/>
            <person name="Hendre P.S."/>
            <person name="Van Deynze A."/>
            <person name="Kumar P.L."/>
            <person name="Obidiegwu J.E."/>
            <person name="Bhattacharjee R."/>
            <person name="Rokhsar D.S."/>
        </authorList>
    </citation>
    <scope>NUCLEOTIDE SEQUENCE [LARGE SCALE GENOMIC DNA]</scope>
    <source>
        <strain evidence="2">cv. TDa95/00328</strain>
    </source>
</reference>
<evidence type="ECO:0000313" key="2">
    <source>
        <dbReference type="Proteomes" id="UP000827976"/>
    </source>
</evidence>
<proteinExistence type="predicted"/>
<protein>
    <submittedName>
        <fullName evidence="1">UAA transporter protein</fullName>
    </submittedName>
</protein>
<organism evidence="1 2">
    <name type="scientific">Dioscorea alata</name>
    <name type="common">Purple yam</name>
    <dbReference type="NCBI Taxonomy" id="55571"/>
    <lineage>
        <taxon>Eukaryota</taxon>
        <taxon>Viridiplantae</taxon>
        <taxon>Streptophyta</taxon>
        <taxon>Embryophyta</taxon>
        <taxon>Tracheophyta</taxon>
        <taxon>Spermatophyta</taxon>
        <taxon>Magnoliopsida</taxon>
        <taxon>Liliopsida</taxon>
        <taxon>Dioscoreales</taxon>
        <taxon>Dioscoreaceae</taxon>
        <taxon>Dioscorea</taxon>
    </lineage>
</organism>
<dbReference type="Proteomes" id="UP000827976">
    <property type="component" value="Chromosome 7"/>
</dbReference>
<dbReference type="EMBL" id="CM037017">
    <property type="protein sequence ID" value="KAH7676874.1"/>
    <property type="molecule type" value="Genomic_DNA"/>
</dbReference>
<name>A0ACB7VR32_DIOAL</name>
<comment type="caution">
    <text evidence="1">The sequence shown here is derived from an EMBL/GenBank/DDBJ whole genome shotgun (WGS) entry which is preliminary data.</text>
</comment>
<evidence type="ECO:0000313" key="1">
    <source>
        <dbReference type="EMBL" id="KAH7676874.1"/>
    </source>
</evidence>
<gene>
    <name evidence="1" type="ORF">IHE45_07G045700</name>
</gene>